<keyword evidence="1" id="KW-0812">Transmembrane</keyword>
<dbReference type="Proteomes" id="UP001601303">
    <property type="component" value="Unassembled WGS sequence"/>
</dbReference>
<feature type="transmembrane region" description="Helical" evidence="1">
    <location>
        <begin position="45"/>
        <end position="63"/>
    </location>
</feature>
<evidence type="ECO:0000313" key="3">
    <source>
        <dbReference type="Proteomes" id="UP001601303"/>
    </source>
</evidence>
<keyword evidence="1" id="KW-0472">Membrane</keyword>
<name>A0ABW6MHQ6_9ACTN</name>
<keyword evidence="1" id="KW-1133">Transmembrane helix</keyword>
<feature type="transmembrane region" description="Helical" evidence="1">
    <location>
        <begin position="21"/>
        <end position="39"/>
    </location>
</feature>
<organism evidence="2 3">
    <name type="scientific">Streptomyces hokutonensis</name>
    <dbReference type="NCBI Taxonomy" id="1306990"/>
    <lineage>
        <taxon>Bacteria</taxon>
        <taxon>Bacillati</taxon>
        <taxon>Actinomycetota</taxon>
        <taxon>Actinomycetes</taxon>
        <taxon>Kitasatosporales</taxon>
        <taxon>Streptomycetaceae</taxon>
        <taxon>Streptomyces</taxon>
    </lineage>
</organism>
<gene>
    <name evidence="2" type="ORF">ACFYNQ_44930</name>
</gene>
<dbReference type="RefSeq" id="WP_388114430.1">
    <property type="nucleotide sequence ID" value="NZ_JBIAHM010000021.1"/>
</dbReference>
<evidence type="ECO:0000256" key="1">
    <source>
        <dbReference type="SAM" id="Phobius"/>
    </source>
</evidence>
<dbReference type="EMBL" id="JBIAHM010000021">
    <property type="protein sequence ID" value="MFE9605674.1"/>
    <property type="molecule type" value="Genomic_DNA"/>
</dbReference>
<proteinExistence type="predicted"/>
<protein>
    <submittedName>
        <fullName evidence="2">NACHT domain-containing protein</fullName>
    </submittedName>
</protein>
<sequence>MVPEDRDADVLKFDAMGRLKDLAAIVPLCAAILAIVRYVMGDLSWGVYVAIVATLALVVSIVHRVRRNRRNARLVRQLTSELQEILQGYAKKQPAGYLSNDHITMADLIFDSDDSLYVNPEFESNGLQVGSSAVDLICHSLQERCSVAVLGDPGIGKSLVLLKAYSRLLRRFAEGPADNLLPVLIRMHSLPRMPERDEVSNDRGPHVQLASLLRKALSLPGSVQPALERLICENRVVLLLDGADEMRMEAARSAHFDDIGSFFELLFTLPAALSSRTEFYDVNVAPSKIGEYFSREVKLKEWSFPFSGERLVLGICAKSGSADGQLISSTIVGSSYLMDLARKPLTIFMMADALPLQLTGDAFIPDGNQWRLADLYEEYCRRWLQVESRKGGRVAPETKRQLMQIAAWKIFTQSGIHGAQMGRYQLQDLLLRNADLQEVAEFTAAGLGSGESPELNAKAFVREMQSRSFLVPADIPAHYRFVHKSFFEYFTARYIWSALRQEETHVAQLKLLLSPVIPDEINSFLRSLLQRDCHRERFRRINEAKLLRAYTECPGMDDRDVMIRQQAMNLLPIVWARRNVSQLISILASDPSPLVRRGGAVRLALEGIAMEPLDSFVREMRDSSSDAWKVHLGYNRIYYGDQVHRVNGWLDDGTPECDGIFLASLSQLQRDSHREVWSMALTTIHLLLRDPQRSAGDLLRGSDQIAATVRDIGNRVRPEAGYVYEEERRGLAELVRGLGF</sequence>
<comment type="caution">
    <text evidence="2">The sequence shown here is derived from an EMBL/GenBank/DDBJ whole genome shotgun (WGS) entry which is preliminary data.</text>
</comment>
<dbReference type="InterPro" id="IPR027417">
    <property type="entry name" value="P-loop_NTPase"/>
</dbReference>
<keyword evidence="3" id="KW-1185">Reference proteome</keyword>
<evidence type="ECO:0000313" key="2">
    <source>
        <dbReference type="EMBL" id="MFE9605674.1"/>
    </source>
</evidence>
<dbReference type="SUPFAM" id="SSF52540">
    <property type="entry name" value="P-loop containing nucleoside triphosphate hydrolases"/>
    <property type="match status" value="1"/>
</dbReference>
<dbReference type="Gene3D" id="3.40.50.300">
    <property type="entry name" value="P-loop containing nucleotide triphosphate hydrolases"/>
    <property type="match status" value="1"/>
</dbReference>
<accession>A0ABW6MHQ6</accession>
<reference evidence="2 3" key="1">
    <citation type="submission" date="2024-10" db="EMBL/GenBank/DDBJ databases">
        <title>The Natural Products Discovery Center: Release of the First 8490 Sequenced Strains for Exploring Actinobacteria Biosynthetic Diversity.</title>
        <authorList>
            <person name="Kalkreuter E."/>
            <person name="Kautsar S.A."/>
            <person name="Yang D."/>
            <person name="Bader C.D."/>
            <person name="Teijaro C.N."/>
            <person name="Fluegel L."/>
            <person name="Davis C.M."/>
            <person name="Simpson J.R."/>
            <person name="Lauterbach L."/>
            <person name="Steele A.D."/>
            <person name="Gui C."/>
            <person name="Meng S."/>
            <person name="Li G."/>
            <person name="Viehrig K."/>
            <person name="Ye F."/>
            <person name="Su P."/>
            <person name="Kiefer A.F."/>
            <person name="Nichols A."/>
            <person name="Cepeda A.J."/>
            <person name="Yan W."/>
            <person name="Fan B."/>
            <person name="Jiang Y."/>
            <person name="Adhikari A."/>
            <person name="Zheng C.-J."/>
            <person name="Schuster L."/>
            <person name="Cowan T.M."/>
            <person name="Smanski M.J."/>
            <person name="Chevrette M.G."/>
            <person name="De Carvalho L.P.S."/>
            <person name="Shen B."/>
        </authorList>
    </citation>
    <scope>NUCLEOTIDE SEQUENCE [LARGE SCALE GENOMIC DNA]</scope>
    <source>
        <strain evidence="2 3">NPDC006488</strain>
    </source>
</reference>